<dbReference type="Gene3D" id="3.40.50.620">
    <property type="entry name" value="HUPs"/>
    <property type="match status" value="1"/>
</dbReference>
<dbReference type="GO" id="GO:0009055">
    <property type="term" value="F:electron transfer activity"/>
    <property type="evidence" value="ECO:0007669"/>
    <property type="project" value="InterPro"/>
</dbReference>
<dbReference type="EMBL" id="JACEON010000036">
    <property type="protein sequence ID" value="MBA4613948.1"/>
    <property type="molecule type" value="Genomic_DNA"/>
</dbReference>
<dbReference type="Pfam" id="PF01012">
    <property type="entry name" value="ETF"/>
    <property type="match status" value="1"/>
</dbReference>
<evidence type="ECO:0000259" key="3">
    <source>
        <dbReference type="Pfam" id="PF01012"/>
    </source>
</evidence>
<dbReference type="PANTHER" id="PTHR43153:SF1">
    <property type="entry name" value="ELECTRON TRANSFER FLAVOPROTEIN SUBUNIT ALPHA, MITOCHONDRIAL"/>
    <property type="match status" value="1"/>
</dbReference>
<proteinExistence type="inferred from homology"/>
<reference evidence="4 5" key="1">
    <citation type="submission" date="2020-07" db="EMBL/GenBank/DDBJ databases">
        <authorList>
            <person name="Li M."/>
        </authorList>
    </citation>
    <scope>NUCLEOTIDE SEQUENCE [LARGE SCALE GENOMIC DNA]</scope>
    <source>
        <strain evidence="4 5">DSM 23284</strain>
    </source>
</reference>
<evidence type="ECO:0000313" key="5">
    <source>
        <dbReference type="Proteomes" id="UP000559404"/>
    </source>
</evidence>
<accession>A0A838XZJ5</accession>
<sequence>MTTLLVAEHSNGALNEATHKAMTAAAALGGDVHVLVAGKDCRPAAEQAAKLSGAAKVLLADGDGLAEQLAEPMADLVLSLAEGYDAIVAPATANGKNILPRVAALLDV</sequence>
<dbReference type="AlphaFoldDB" id="A0A838XZJ5"/>
<dbReference type="Proteomes" id="UP000559404">
    <property type="component" value="Unassembled WGS sequence"/>
</dbReference>
<dbReference type="InterPro" id="IPR014730">
    <property type="entry name" value="ETF_a/b_N"/>
</dbReference>
<reference evidence="4 5" key="2">
    <citation type="submission" date="2020-08" db="EMBL/GenBank/DDBJ databases">
        <title>Stappia taiwanensis sp. nov., isolated from a coastal thermal spring.</title>
        <authorList>
            <person name="Kampfer P."/>
        </authorList>
    </citation>
    <scope>NUCLEOTIDE SEQUENCE [LARGE SCALE GENOMIC DNA]</scope>
    <source>
        <strain evidence="4 5">DSM 23284</strain>
    </source>
</reference>
<feature type="non-terminal residue" evidence="4">
    <location>
        <position position="108"/>
    </location>
</feature>
<organism evidence="4 5">
    <name type="scientific">Stappia taiwanensis</name>
    <dbReference type="NCBI Taxonomy" id="992267"/>
    <lineage>
        <taxon>Bacteria</taxon>
        <taxon>Pseudomonadati</taxon>
        <taxon>Pseudomonadota</taxon>
        <taxon>Alphaproteobacteria</taxon>
        <taxon>Hyphomicrobiales</taxon>
        <taxon>Stappiaceae</taxon>
        <taxon>Stappia</taxon>
    </lineage>
</organism>
<evidence type="ECO:0000256" key="1">
    <source>
        <dbReference type="ARBA" id="ARBA00005817"/>
    </source>
</evidence>
<keyword evidence="5" id="KW-1185">Reference proteome</keyword>
<dbReference type="CDD" id="cd01715">
    <property type="entry name" value="ETF_alpha"/>
    <property type="match status" value="1"/>
</dbReference>
<dbReference type="InterPro" id="IPR014729">
    <property type="entry name" value="Rossmann-like_a/b/a_fold"/>
</dbReference>
<keyword evidence="2" id="KW-0813">Transport</keyword>
<evidence type="ECO:0000256" key="2">
    <source>
        <dbReference type="ARBA" id="ARBA00022982"/>
    </source>
</evidence>
<dbReference type="InterPro" id="IPR033947">
    <property type="entry name" value="ETF_alpha_N"/>
</dbReference>
<gene>
    <name evidence="4" type="ORF">H1W37_20035</name>
</gene>
<keyword evidence="2" id="KW-0249">Electron transport</keyword>
<dbReference type="InterPro" id="IPR001308">
    <property type="entry name" value="ETF_a/FixB"/>
</dbReference>
<dbReference type="GO" id="GO:0033539">
    <property type="term" value="P:fatty acid beta-oxidation using acyl-CoA dehydrogenase"/>
    <property type="evidence" value="ECO:0007669"/>
    <property type="project" value="TreeGrafter"/>
</dbReference>
<comment type="similarity">
    <text evidence="1">Belongs to the ETF alpha-subunit/FixB family.</text>
</comment>
<protein>
    <submittedName>
        <fullName evidence="4">Electron transfer flavoprotein subunit alpha/FixB family protein</fullName>
    </submittedName>
</protein>
<dbReference type="GO" id="GO:0050660">
    <property type="term" value="F:flavin adenine dinucleotide binding"/>
    <property type="evidence" value="ECO:0007669"/>
    <property type="project" value="InterPro"/>
</dbReference>
<dbReference type="SUPFAM" id="SSF52402">
    <property type="entry name" value="Adenine nucleotide alpha hydrolases-like"/>
    <property type="match status" value="1"/>
</dbReference>
<evidence type="ECO:0000313" key="4">
    <source>
        <dbReference type="EMBL" id="MBA4613948.1"/>
    </source>
</evidence>
<name>A0A838XZJ5_9HYPH</name>
<feature type="domain" description="Electron transfer flavoprotein alpha/beta-subunit N-terminal" evidence="3">
    <location>
        <begin position="3"/>
        <end position="108"/>
    </location>
</feature>
<dbReference type="PANTHER" id="PTHR43153">
    <property type="entry name" value="ELECTRON TRANSFER FLAVOPROTEIN ALPHA"/>
    <property type="match status" value="1"/>
</dbReference>
<comment type="caution">
    <text evidence="4">The sequence shown here is derived from an EMBL/GenBank/DDBJ whole genome shotgun (WGS) entry which is preliminary data.</text>
</comment>